<gene>
    <name evidence="1" type="ORF">GO493_03635</name>
</gene>
<evidence type="ECO:0000313" key="2">
    <source>
        <dbReference type="Proteomes" id="UP000461730"/>
    </source>
</evidence>
<dbReference type="Proteomes" id="UP000461730">
    <property type="component" value="Unassembled WGS sequence"/>
</dbReference>
<protein>
    <submittedName>
        <fullName evidence="1">Uncharacterized protein</fullName>
    </submittedName>
</protein>
<dbReference type="EMBL" id="WRXN01000001">
    <property type="protein sequence ID" value="MVT07340.1"/>
    <property type="molecule type" value="Genomic_DNA"/>
</dbReference>
<proteinExistence type="predicted"/>
<sequence>MCIDAENEKEILRFLKEDPARIKKFRQIVNLLIEGIRNTELYDKEDIDSGCKDVTAMKMFKKGQNIRLYCKEQKGPLGTYYIIVSELLKKKKSQKNGNTEKTLIKKVSNYDYEIKERPEE</sequence>
<accession>A0A7K1TZ73</accession>
<dbReference type="AlphaFoldDB" id="A0A7K1TZ73"/>
<keyword evidence="2" id="KW-1185">Reference proteome</keyword>
<reference evidence="1 2" key="1">
    <citation type="submission" date="2019-12" db="EMBL/GenBank/DDBJ databases">
        <title>Chitinophaga sp. strain ysch24 (GDMCC 1.1355), whole genome shotgun sequence.</title>
        <authorList>
            <person name="Zhang X."/>
        </authorList>
    </citation>
    <scope>NUCLEOTIDE SEQUENCE [LARGE SCALE GENOMIC DNA]</scope>
    <source>
        <strain evidence="2">ysch24</strain>
    </source>
</reference>
<evidence type="ECO:0000313" key="1">
    <source>
        <dbReference type="EMBL" id="MVT07340.1"/>
    </source>
</evidence>
<name>A0A7K1TZ73_9BACT</name>
<comment type="caution">
    <text evidence="1">The sequence shown here is derived from an EMBL/GenBank/DDBJ whole genome shotgun (WGS) entry which is preliminary data.</text>
</comment>
<dbReference type="RefSeq" id="WP_157304737.1">
    <property type="nucleotide sequence ID" value="NZ_WRXN01000001.1"/>
</dbReference>
<organism evidence="1 2">
    <name type="scientific">Chitinophaga tropicalis</name>
    <dbReference type="NCBI Taxonomy" id="2683588"/>
    <lineage>
        <taxon>Bacteria</taxon>
        <taxon>Pseudomonadati</taxon>
        <taxon>Bacteroidota</taxon>
        <taxon>Chitinophagia</taxon>
        <taxon>Chitinophagales</taxon>
        <taxon>Chitinophagaceae</taxon>
        <taxon>Chitinophaga</taxon>
    </lineage>
</organism>